<feature type="domain" description="ACT" evidence="12">
    <location>
        <begin position="225"/>
        <end position="302"/>
    </location>
</feature>
<keyword evidence="7 10" id="KW-0456">Lyase</keyword>
<dbReference type="CDD" id="cd13631">
    <property type="entry name" value="PBP2_Ct-PDT_like"/>
    <property type="match status" value="1"/>
</dbReference>
<keyword evidence="5 10" id="KW-0057">Aromatic amino acid biosynthesis</keyword>
<dbReference type="InterPro" id="IPR008242">
    <property type="entry name" value="Chor_mutase/pphenate_deHydtase"/>
</dbReference>
<organism evidence="13 14">
    <name type="scientific">Pseudoramibacter alactolyticus ATCC 23263</name>
    <dbReference type="NCBI Taxonomy" id="887929"/>
    <lineage>
        <taxon>Bacteria</taxon>
        <taxon>Bacillati</taxon>
        <taxon>Bacillota</taxon>
        <taxon>Clostridia</taxon>
        <taxon>Eubacteriales</taxon>
        <taxon>Eubacteriaceae</taxon>
        <taxon>Pseudoramibacter</taxon>
    </lineage>
</organism>
<evidence type="ECO:0000256" key="4">
    <source>
        <dbReference type="ARBA" id="ARBA00022605"/>
    </source>
</evidence>
<dbReference type="PROSITE" id="PS51171">
    <property type="entry name" value="PREPHENATE_DEHYDR_3"/>
    <property type="match status" value="1"/>
</dbReference>
<gene>
    <name evidence="10" type="primary">pheA</name>
    <name evidence="13" type="ORF">HMP0721_1527</name>
</gene>
<dbReference type="PIRSF" id="PIRSF001500">
    <property type="entry name" value="Chor_mut_pdt_Ppr"/>
    <property type="match status" value="1"/>
</dbReference>
<dbReference type="CDD" id="cd04905">
    <property type="entry name" value="ACT_CM-PDT"/>
    <property type="match status" value="1"/>
</dbReference>
<evidence type="ECO:0000256" key="2">
    <source>
        <dbReference type="ARBA" id="ARBA00013147"/>
    </source>
</evidence>
<evidence type="ECO:0000313" key="14">
    <source>
        <dbReference type="Proteomes" id="UP000004754"/>
    </source>
</evidence>
<dbReference type="SUPFAM" id="SSF55021">
    <property type="entry name" value="ACT-like"/>
    <property type="match status" value="1"/>
</dbReference>
<dbReference type="GO" id="GO:0005737">
    <property type="term" value="C:cytoplasm"/>
    <property type="evidence" value="ECO:0007669"/>
    <property type="project" value="TreeGrafter"/>
</dbReference>
<dbReference type="OrthoDB" id="9802281at2"/>
<dbReference type="EC" id="4.2.1.51" evidence="2 10"/>
<keyword evidence="6 10" id="KW-0584">Phenylalanine biosynthesis</keyword>
<comment type="pathway">
    <text evidence="1 10">Amino-acid biosynthesis; L-phenylalanine biosynthesis; phenylpyruvate from prephenate: step 1/1.</text>
</comment>
<proteinExistence type="predicted"/>
<evidence type="ECO:0000256" key="6">
    <source>
        <dbReference type="ARBA" id="ARBA00023222"/>
    </source>
</evidence>
<dbReference type="GO" id="GO:0004664">
    <property type="term" value="F:prephenate dehydratase activity"/>
    <property type="evidence" value="ECO:0007669"/>
    <property type="project" value="UniProtKB-UniRule"/>
</dbReference>
<dbReference type="InterPro" id="IPR001086">
    <property type="entry name" value="Preph_deHydtase"/>
</dbReference>
<evidence type="ECO:0000256" key="3">
    <source>
        <dbReference type="ARBA" id="ARBA00021872"/>
    </source>
</evidence>
<dbReference type="AlphaFoldDB" id="E6MHP2"/>
<dbReference type="eggNOG" id="COG0077">
    <property type="taxonomic scope" value="Bacteria"/>
</dbReference>
<accession>E6MHP2</accession>
<dbReference type="PROSITE" id="PS00858">
    <property type="entry name" value="PREPHENATE_DEHYDR_2"/>
    <property type="match status" value="1"/>
</dbReference>
<dbReference type="PANTHER" id="PTHR21022:SF19">
    <property type="entry name" value="PREPHENATE DEHYDRATASE-RELATED"/>
    <property type="match status" value="1"/>
</dbReference>
<evidence type="ECO:0000259" key="11">
    <source>
        <dbReference type="PROSITE" id="PS51171"/>
    </source>
</evidence>
<evidence type="ECO:0000256" key="5">
    <source>
        <dbReference type="ARBA" id="ARBA00023141"/>
    </source>
</evidence>
<dbReference type="GO" id="GO:0009094">
    <property type="term" value="P:L-phenylalanine biosynthetic process"/>
    <property type="evidence" value="ECO:0007669"/>
    <property type="project" value="UniProtKB-UniPathway"/>
</dbReference>
<keyword evidence="4 10" id="KW-0028">Amino-acid biosynthesis</keyword>
<dbReference type="EMBL" id="AEQN01000021">
    <property type="protein sequence ID" value="EFV01364.1"/>
    <property type="molecule type" value="Genomic_DNA"/>
</dbReference>
<protein>
    <recommendedName>
        <fullName evidence="3 10">Prephenate dehydratase</fullName>
        <shortName evidence="10">PDT</shortName>
        <ecNumber evidence="2 10">4.2.1.51</ecNumber>
    </recommendedName>
</protein>
<evidence type="ECO:0000256" key="7">
    <source>
        <dbReference type="ARBA" id="ARBA00023239"/>
    </source>
</evidence>
<dbReference type="HOGENOM" id="CLU_035008_1_1_9"/>
<comment type="catalytic activity">
    <reaction evidence="8 10">
        <text>prephenate + H(+) = 3-phenylpyruvate + CO2 + H2O</text>
        <dbReference type="Rhea" id="RHEA:21648"/>
        <dbReference type="ChEBI" id="CHEBI:15377"/>
        <dbReference type="ChEBI" id="CHEBI:15378"/>
        <dbReference type="ChEBI" id="CHEBI:16526"/>
        <dbReference type="ChEBI" id="CHEBI:18005"/>
        <dbReference type="ChEBI" id="CHEBI:29934"/>
        <dbReference type="EC" id="4.2.1.51"/>
    </reaction>
</comment>
<dbReference type="Gene3D" id="3.40.190.10">
    <property type="entry name" value="Periplasmic binding protein-like II"/>
    <property type="match status" value="2"/>
</dbReference>
<dbReference type="UniPathway" id="UPA00121">
    <property type="reaction ID" value="UER00345"/>
</dbReference>
<dbReference type="InterPro" id="IPR045865">
    <property type="entry name" value="ACT-like_dom_sf"/>
</dbReference>
<feature type="domain" description="Prephenate dehydratase" evidence="11">
    <location>
        <begin position="36"/>
        <end position="213"/>
    </location>
</feature>
<dbReference type="RefSeq" id="WP_006598949.1">
    <property type="nucleotide sequence ID" value="NZ_GL622359.1"/>
</dbReference>
<feature type="site" description="Essential for prephenate dehydratase activity" evidence="9">
    <location>
        <position position="206"/>
    </location>
</feature>
<dbReference type="InterPro" id="IPR018528">
    <property type="entry name" value="Preph_deHydtase_CS"/>
</dbReference>
<dbReference type="SUPFAM" id="SSF53850">
    <property type="entry name" value="Periplasmic binding protein-like II"/>
    <property type="match status" value="1"/>
</dbReference>
<evidence type="ECO:0000256" key="1">
    <source>
        <dbReference type="ARBA" id="ARBA00004741"/>
    </source>
</evidence>
<evidence type="ECO:0000256" key="9">
    <source>
        <dbReference type="PIRSR" id="PIRSR001500-2"/>
    </source>
</evidence>
<evidence type="ECO:0000313" key="13">
    <source>
        <dbReference type="EMBL" id="EFV01364.1"/>
    </source>
</evidence>
<evidence type="ECO:0000256" key="10">
    <source>
        <dbReference type="RuleBase" id="RU361254"/>
    </source>
</evidence>
<sequence>MSQSRSPIILTHEQQQSMMRFERTRSQMRSPHSGGAIAYAGTSGSYAEEAALRFFGTDSLCIAHKTFEDVFKSITGGGCDYGVLPIENTSTGSITAVYDLLVKYRAAIVGEISIAIRHCLLGNQGASLTDIQSVYSHEQGFAQSQAFLSQYPQWLHVAYHNTAVAAKMVHASGDRHKAAIASRRAAKIHGLQILAADINSSDLNTTRFVVVSREAERRPYCNKISLMFQLPHTEGALYHLLGIFNTYHLNMTKIESRPIPGTQWRYRFFLDFIGLEDESELPELMRQVMGATQSFYFLGNYPANTIVH</sequence>
<evidence type="ECO:0000256" key="8">
    <source>
        <dbReference type="ARBA" id="ARBA00047848"/>
    </source>
</evidence>
<name>E6MHP2_9FIRM</name>
<dbReference type="Proteomes" id="UP000004754">
    <property type="component" value="Unassembled WGS sequence"/>
</dbReference>
<dbReference type="PANTHER" id="PTHR21022">
    <property type="entry name" value="PREPHENATE DEHYDRATASE P PROTEIN"/>
    <property type="match status" value="1"/>
</dbReference>
<evidence type="ECO:0000259" key="12">
    <source>
        <dbReference type="PROSITE" id="PS51671"/>
    </source>
</evidence>
<dbReference type="InterPro" id="IPR002912">
    <property type="entry name" value="ACT_dom"/>
</dbReference>
<reference evidence="13 14" key="1">
    <citation type="submission" date="2010-12" db="EMBL/GenBank/DDBJ databases">
        <authorList>
            <person name="Muzny D."/>
            <person name="Qin X."/>
            <person name="Deng J."/>
            <person name="Jiang H."/>
            <person name="Liu Y."/>
            <person name="Qu J."/>
            <person name="Song X.-Z."/>
            <person name="Zhang L."/>
            <person name="Thornton R."/>
            <person name="Coyle M."/>
            <person name="Francisco L."/>
            <person name="Jackson L."/>
            <person name="Javaid M."/>
            <person name="Korchina V."/>
            <person name="Kovar C."/>
            <person name="Mata R."/>
            <person name="Mathew T."/>
            <person name="Ngo R."/>
            <person name="Nguyen L."/>
            <person name="Nguyen N."/>
            <person name="Okwuonu G."/>
            <person name="Ongeri F."/>
            <person name="Pham C."/>
            <person name="Simmons D."/>
            <person name="Wilczek-Boney K."/>
            <person name="Hale W."/>
            <person name="Jakkamsetti A."/>
            <person name="Pham P."/>
            <person name="Ruth R."/>
            <person name="San Lucas F."/>
            <person name="Warren J."/>
            <person name="Zhang J."/>
            <person name="Zhao Z."/>
            <person name="Zhou C."/>
            <person name="Zhu D."/>
            <person name="Lee S."/>
            <person name="Bess C."/>
            <person name="Blankenburg K."/>
            <person name="Forbes L."/>
            <person name="Fu Q."/>
            <person name="Gubbala S."/>
            <person name="Hirani K."/>
            <person name="Jayaseelan J.C."/>
            <person name="Lara F."/>
            <person name="Munidasa M."/>
            <person name="Palculict T."/>
            <person name="Patil S."/>
            <person name="Pu L.-L."/>
            <person name="Saada N."/>
            <person name="Tang L."/>
            <person name="Weissenberger G."/>
            <person name="Zhu Y."/>
            <person name="Hemphill L."/>
            <person name="Shang Y."/>
            <person name="Youmans B."/>
            <person name="Ayvaz T."/>
            <person name="Ross M."/>
            <person name="Santibanez J."/>
            <person name="Aqrawi P."/>
            <person name="Gross S."/>
            <person name="Joshi V."/>
            <person name="Fowler G."/>
            <person name="Nazareth L."/>
            <person name="Reid J."/>
            <person name="Worley K."/>
            <person name="Petrosino J."/>
            <person name="Highlander S."/>
            <person name="Gibbs R."/>
        </authorList>
    </citation>
    <scope>NUCLEOTIDE SEQUENCE [LARGE SCALE GENOMIC DNA]</scope>
    <source>
        <strain evidence="13 14">ATCC 23263</strain>
    </source>
</reference>
<dbReference type="STRING" id="887929.HMP0721_1527"/>
<dbReference type="PROSITE" id="PS51671">
    <property type="entry name" value="ACT"/>
    <property type="match status" value="1"/>
</dbReference>
<dbReference type="Gene3D" id="3.30.70.260">
    <property type="match status" value="1"/>
</dbReference>
<comment type="caution">
    <text evidence="13">The sequence shown here is derived from an EMBL/GenBank/DDBJ whole genome shotgun (WGS) entry which is preliminary data.</text>
</comment>
<dbReference type="Pfam" id="PF00800">
    <property type="entry name" value="PDT"/>
    <property type="match status" value="1"/>
</dbReference>
<keyword evidence="14" id="KW-1185">Reference proteome</keyword>